<dbReference type="PROSITE" id="PS50011">
    <property type="entry name" value="PROTEIN_KINASE_DOM"/>
    <property type="match status" value="1"/>
</dbReference>
<proteinExistence type="predicted"/>
<dbReference type="Proteomes" id="UP001210211">
    <property type="component" value="Unassembled WGS sequence"/>
</dbReference>
<dbReference type="SUPFAM" id="SSF56112">
    <property type="entry name" value="Protein kinase-like (PK-like)"/>
    <property type="match status" value="1"/>
</dbReference>
<dbReference type="InterPro" id="IPR001245">
    <property type="entry name" value="Ser-Thr/Tyr_kinase_cat_dom"/>
</dbReference>
<dbReference type="PROSITE" id="PS00108">
    <property type="entry name" value="PROTEIN_KINASE_ST"/>
    <property type="match status" value="1"/>
</dbReference>
<dbReference type="PANTHER" id="PTHR45647:SF46">
    <property type="entry name" value="OS09G0569800 PROTEIN"/>
    <property type="match status" value="1"/>
</dbReference>
<dbReference type="InterPro" id="IPR011009">
    <property type="entry name" value="Kinase-like_dom_sf"/>
</dbReference>
<dbReference type="GO" id="GO:0005524">
    <property type="term" value="F:ATP binding"/>
    <property type="evidence" value="ECO:0007669"/>
    <property type="project" value="InterPro"/>
</dbReference>
<evidence type="ECO:0000256" key="1">
    <source>
        <dbReference type="ARBA" id="ARBA00000900"/>
    </source>
</evidence>
<dbReference type="Gene3D" id="1.10.510.10">
    <property type="entry name" value="Transferase(Phosphotransferase) domain 1"/>
    <property type="match status" value="1"/>
</dbReference>
<feature type="domain" description="Protein kinase" evidence="4">
    <location>
        <begin position="19"/>
        <end position="192"/>
    </location>
</feature>
<protein>
    <recommendedName>
        <fullName evidence="2">RING-type E3 ubiquitin transferase</fullName>
        <ecNumber evidence="2">2.3.2.27</ecNumber>
    </recommendedName>
</protein>
<dbReference type="InterPro" id="IPR051348">
    <property type="entry name" value="U-box_ubiquitin_ligases"/>
</dbReference>
<keyword evidence="3" id="KW-0833">Ubl conjugation pathway</keyword>
<dbReference type="EMBL" id="JAMRDG010000002">
    <property type="protein sequence ID" value="KAJ3684406.1"/>
    <property type="molecule type" value="Genomic_DNA"/>
</dbReference>
<dbReference type="InterPro" id="IPR008271">
    <property type="entry name" value="Ser/Thr_kinase_AS"/>
</dbReference>
<evidence type="ECO:0000259" key="4">
    <source>
        <dbReference type="PROSITE" id="PS50011"/>
    </source>
</evidence>
<dbReference type="InterPro" id="IPR000719">
    <property type="entry name" value="Prot_kinase_dom"/>
</dbReference>
<name>A0AAD5W9C4_9POAL</name>
<comment type="caution">
    <text evidence="5">The sequence shown here is derived from an EMBL/GenBank/DDBJ whole genome shotgun (WGS) entry which is preliminary data.</text>
</comment>
<dbReference type="AlphaFoldDB" id="A0AAD5W9C4"/>
<organism evidence="5 6">
    <name type="scientific">Rhynchospora tenuis</name>
    <dbReference type="NCBI Taxonomy" id="198213"/>
    <lineage>
        <taxon>Eukaryota</taxon>
        <taxon>Viridiplantae</taxon>
        <taxon>Streptophyta</taxon>
        <taxon>Embryophyta</taxon>
        <taxon>Tracheophyta</taxon>
        <taxon>Spermatophyta</taxon>
        <taxon>Magnoliopsida</taxon>
        <taxon>Liliopsida</taxon>
        <taxon>Poales</taxon>
        <taxon>Cyperaceae</taxon>
        <taxon>Cyperoideae</taxon>
        <taxon>Rhynchosporeae</taxon>
        <taxon>Rhynchospora</taxon>
    </lineage>
</organism>
<dbReference type="GO" id="GO:0004672">
    <property type="term" value="F:protein kinase activity"/>
    <property type="evidence" value="ECO:0007669"/>
    <property type="project" value="InterPro"/>
</dbReference>
<dbReference type="Gene3D" id="3.30.200.20">
    <property type="entry name" value="Phosphorylase Kinase, domain 1"/>
    <property type="match status" value="2"/>
</dbReference>
<evidence type="ECO:0000313" key="5">
    <source>
        <dbReference type="EMBL" id="KAJ3684406.1"/>
    </source>
</evidence>
<gene>
    <name evidence="5" type="ORF">LUZ61_013570</name>
</gene>
<accession>A0AAD5W9C4</accession>
<dbReference type="PANTHER" id="PTHR45647">
    <property type="entry name" value="OS02G0152300 PROTEIN"/>
    <property type="match status" value="1"/>
</dbReference>
<evidence type="ECO:0000313" key="6">
    <source>
        <dbReference type="Proteomes" id="UP001210211"/>
    </source>
</evidence>
<evidence type="ECO:0000256" key="2">
    <source>
        <dbReference type="ARBA" id="ARBA00012483"/>
    </source>
</evidence>
<comment type="catalytic activity">
    <reaction evidence="1">
        <text>S-ubiquitinyl-[E2 ubiquitin-conjugating enzyme]-L-cysteine + [acceptor protein]-L-lysine = [E2 ubiquitin-conjugating enzyme]-L-cysteine + N(6)-ubiquitinyl-[acceptor protein]-L-lysine.</text>
        <dbReference type="EC" id="2.3.2.27"/>
    </reaction>
</comment>
<dbReference type="SMART" id="SM00220">
    <property type="entry name" value="S_TKc"/>
    <property type="match status" value="1"/>
</dbReference>
<evidence type="ECO:0000256" key="3">
    <source>
        <dbReference type="ARBA" id="ARBA00022786"/>
    </source>
</evidence>
<sequence>MNNLTEFTYIELKGGTDDFDDSLMIGKGGYGSVYKGFLRHTSVEILSRVRHPNLVMLVGVCVEAWSLIYELMPNGSLHDPLSSKKRSKSLTWKQRICIASNICSGLIFLHSDKPHGIFHGDLKPANIFLDLNYTGKISDFGICRQLYQTDMRIMPHHRTDNSKGTLPYMDPEYFHSAELTPQYDCTLLALYC</sequence>
<dbReference type="GO" id="GO:0061630">
    <property type="term" value="F:ubiquitin protein ligase activity"/>
    <property type="evidence" value="ECO:0007669"/>
    <property type="project" value="UniProtKB-EC"/>
</dbReference>
<dbReference type="EC" id="2.3.2.27" evidence="2"/>
<reference evidence="5 6" key="1">
    <citation type="journal article" date="2022" name="Cell">
        <title>Repeat-based holocentromeres influence genome architecture and karyotype evolution.</title>
        <authorList>
            <person name="Hofstatter P.G."/>
            <person name="Thangavel G."/>
            <person name="Lux T."/>
            <person name="Neumann P."/>
            <person name="Vondrak T."/>
            <person name="Novak P."/>
            <person name="Zhang M."/>
            <person name="Costa L."/>
            <person name="Castellani M."/>
            <person name="Scott A."/>
            <person name="Toegelov H."/>
            <person name="Fuchs J."/>
            <person name="Mata-Sucre Y."/>
            <person name="Dias Y."/>
            <person name="Vanzela A.L.L."/>
            <person name="Huettel B."/>
            <person name="Almeida C.C.S."/>
            <person name="Simkova H."/>
            <person name="Souza G."/>
            <person name="Pedrosa-Harand A."/>
            <person name="Macas J."/>
            <person name="Mayer K.F.X."/>
            <person name="Houben A."/>
            <person name="Marques A."/>
        </authorList>
    </citation>
    <scope>NUCLEOTIDE SEQUENCE [LARGE SCALE GENOMIC DNA]</scope>
    <source>
        <strain evidence="5">RhyTen1mFocal</strain>
    </source>
</reference>
<dbReference type="Pfam" id="PF07714">
    <property type="entry name" value="PK_Tyr_Ser-Thr"/>
    <property type="match status" value="1"/>
</dbReference>
<keyword evidence="6" id="KW-1185">Reference proteome</keyword>